<feature type="region of interest" description="Disordered" evidence="1">
    <location>
        <begin position="442"/>
        <end position="465"/>
    </location>
</feature>
<feature type="domain" description="TniQ" evidence="2">
    <location>
        <begin position="22"/>
        <end position="161"/>
    </location>
</feature>
<dbReference type="Pfam" id="PF06527">
    <property type="entry name" value="TniQ"/>
    <property type="match status" value="1"/>
</dbReference>
<dbReference type="EMBL" id="CP001032">
    <property type="protein sequence ID" value="ACB73835.1"/>
    <property type="molecule type" value="Genomic_DNA"/>
</dbReference>
<evidence type="ECO:0000259" key="2">
    <source>
        <dbReference type="Pfam" id="PF06527"/>
    </source>
</evidence>
<dbReference type="eggNOG" id="COG1309">
    <property type="taxonomic scope" value="Bacteria"/>
</dbReference>
<accession>B1ZSH8</accession>
<dbReference type="HOGENOM" id="CLU_601088_0_0_0"/>
<evidence type="ECO:0000313" key="3">
    <source>
        <dbReference type="EMBL" id="ACB73835.1"/>
    </source>
</evidence>
<evidence type="ECO:0000313" key="4">
    <source>
        <dbReference type="Proteomes" id="UP000007013"/>
    </source>
</evidence>
<dbReference type="KEGG" id="ote:Oter_0545"/>
<evidence type="ECO:0000256" key="1">
    <source>
        <dbReference type="SAM" id="MobiDB-lite"/>
    </source>
</evidence>
<sequence length="495" mass="54921">MAFLCEEIYGIPPRSVLLSPEPIALGSSQAESLGSYFTRLVAANGLTVGSISYGKTLAPLAGRNADLNRLQRVARAFQLRLVTSTSRTGQELASVLARILGRPLLRRLHWGTSMEGFSFRYLTRRSNAWCHECLRTDAVPYVRMLWEMNQAVACPVHKRRLTTICNRCHNSRPKFGSNDLVRCSYCGCDYRSEGITNGASDDEVLISKRLGRLIAQVTSGDASARCSSSDCISALTAHARASGARTRSEQGHFLDYDGNTVSCWVRGDSAISLSSAIQMSLMLGIPLLEGWRREPSTFAPREPPINVAWPLWTDQRLTEEQKTSAIVRLATMAELSPPLAPGTIAARIGVTLKTLKRLAPVAYSRMLTRHTANKKRLIEARRNWRIAKIDRYISDCLEKKSRPTFTGVIRQFRKPGFLRIESYCTYTKQALLRAVEKPVARERSVDTGESDARRAPHPEPSVAHDVRCQLDLSEPAKAPLVDGDTNPVLVVAEEP</sequence>
<protein>
    <recommendedName>
        <fullName evidence="2">TniQ domain-containing protein</fullName>
    </recommendedName>
</protein>
<dbReference type="STRING" id="452637.Oter_0545"/>
<keyword evidence="4" id="KW-1185">Reference proteome</keyword>
<proteinExistence type="predicted"/>
<reference evidence="3 4" key="1">
    <citation type="journal article" date="2011" name="J. Bacteriol.">
        <title>Genome sequence of the verrucomicrobium Opitutus terrae PB90-1, an abundant inhabitant of rice paddy soil ecosystems.</title>
        <authorList>
            <person name="van Passel M.W."/>
            <person name="Kant R."/>
            <person name="Palva A."/>
            <person name="Copeland A."/>
            <person name="Lucas S."/>
            <person name="Lapidus A."/>
            <person name="Glavina del Rio T."/>
            <person name="Pitluck S."/>
            <person name="Goltsman E."/>
            <person name="Clum A."/>
            <person name="Sun H."/>
            <person name="Schmutz J."/>
            <person name="Larimer F.W."/>
            <person name="Land M.L."/>
            <person name="Hauser L."/>
            <person name="Kyrpides N."/>
            <person name="Mikhailova N."/>
            <person name="Richardson P.P."/>
            <person name="Janssen P.H."/>
            <person name="de Vos W.M."/>
            <person name="Smidt H."/>
        </authorList>
    </citation>
    <scope>NUCLEOTIDE SEQUENCE [LARGE SCALE GENOMIC DNA]</scope>
    <source>
        <strain evidence="4">DSM 11246 / JCM 15787 / PB90-1</strain>
    </source>
</reference>
<dbReference type="InterPro" id="IPR009492">
    <property type="entry name" value="TniQ"/>
</dbReference>
<gene>
    <name evidence="3" type="ordered locus">Oter_0545</name>
</gene>
<dbReference type="AlphaFoldDB" id="B1ZSH8"/>
<name>B1ZSH8_OPITP</name>
<organism evidence="3 4">
    <name type="scientific">Opitutus terrae (strain DSM 11246 / JCM 15787 / PB90-1)</name>
    <dbReference type="NCBI Taxonomy" id="452637"/>
    <lineage>
        <taxon>Bacteria</taxon>
        <taxon>Pseudomonadati</taxon>
        <taxon>Verrucomicrobiota</taxon>
        <taxon>Opitutia</taxon>
        <taxon>Opitutales</taxon>
        <taxon>Opitutaceae</taxon>
        <taxon>Opitutus</taxon>
    </lineage>
</organism>
<dbReference type="Proteomes" id="UP000007013">
    <property type="component" value="Chromosome"/>
</dbReference>